<dbReference type="Gene3D" id="1.25.10.10">
    <property type="entry name" value="Leucine-rich Repeat Variant"/>
    <property type="match status" value="3"/>
</dbReference>
<dbReference type="InterPro" id="IPR000225">
    <property type="entry name" value="Armadillo"/>
</dbReference>
<proteinExistence type="predicted"/>
<evidence type="ECO:0000313" key="1">
    <source>
        <dbReference type="EMBL" id="GMF53125.1"/>
    </source>
</evidence>
<reference evidence="1" key="1">
    <citation type="submission" date="2023-04" db="EMBL/GenBank/DDBJ databases">
        <title>Phytophthora fragariaefolia NBRC 109709.</title>
        <authorList>
            <person name="Ichikawa N."/>
            <person name="Sato H."/>
            <person name="Tonouchi N."/>
        </authorList>
    </citation>
    <scope>NUCLEOTIDE SEQUENCE</scope>
    <source>
        <strain evidence="1">NBRC 109709</strain>
    </source>
</reference>
<dbReference type="InterPro" id="IPR016024">
    <property type="entry name" value="ARM-type_fold"/>
</dbReference>
<name>A0A9W6Y522_9STRA</name>
<gene>
    <name evidence="1" type="ORF">Pfra01_002188100</name>
</gene>
<dbReference type="Pfam" id="PF00514">
    <property type="entry name" value="Arm"/>
    <property type="match status" value="1"/>
</dbReference>
<accession>A0A9W6Y522</accession>
<evidence type="ECO:0000313" key="2">
    <source>
        <dbReference type="Proteomes" id="UP001165121"/>
    </source>
</evidence>
<dbReference type="SMART" id="SM00185">
    <property type="entry name" value="ARM"/>
    <property type="match status" value="8"/>
</dbReference>
<protein>
    <submittedName>
        <fullName evidence="1">Unnamed protein product</fullName>
    </submittedName>
</protein>
<sequence>MCSTMNVVQGLIKIFELREAIRHQRRVNKQTYLQLTEIHVELQLLHRTGSLQDNITLRRNATVKKFECAVNKFVAYLQKYNNMNRFLRIFKRGEMEAERQQIVADIEQLFRMLGLATSVAMMNGNASAAKTADKFLSKLQDVHTDVKLTHDQVQAALLGLLEKRKDAELEQELVAQKPVLKRTHSPAVQGFSVPLLMEKLESDQKETKDKTLLALIQKCITSNSRVQVYKADGIQLFAGLVQGDESYFTKLYALHCLSWFTFIYSKMPEMEFETLRSCIPGATLLQIQSLIRNLQFGTNQEKEDAAILCSCMATRGDADILRTTGVLEPLIHVLEEGTPNQKLWAAESLGTLASNNDENCMAIARGKAIQPLISLLRSGTDMQKQEAAYALGNLAADNDVNRATIAREGAIPPMVAFVKAVTDAQNQWAVYALGTLSLSNEANRVAIAQEGAIAPLVALLRGGASAQKQWAAYTIGNLAYNDANRAEITLEGAIKPLVKLLGIGTDAQKQWAAYALGNLACDNEEAMDLDDAILPLVELVRTGSDPQKQEAAYTLGNLAASNDGNSNEIGREATAPLVGLLYGGTSEQKQWAAYALACLAENNDVNRAAIMNEGAITPLVALALDGTGDQEVQAVRALGSLACEHDENQPSIPAKKIVASLVEFLRMGTTSQKASAAAALKKLARMCEDNRNMIVQEGAIPLLDILVNTGTDVLKHSAIDLLETLRPDLIETMTKAANAGHILRSVAVGWVAS</sequence>
<dbReference type="PANTHER" id="PTHR23315:SF7">
    <property type="entry name" value="U-BOX DOMAIN-CONTAINING PROTEIN 4"/>
    <property type="match status" value="1"/>
</dbReference>
<dbReference type="EMBL" id="BSXT01003239">
    <property type="protein sequence ID" value="GMF53125.1"/>
    <property type="molecule type" value="Genomic_DNA"/>
</dbReference>
<dbReference type="OrthoDB" id="206755at2759"/>
<dbReference type="PANTHER" id="PTHR23315">
    <property type="entry name" value="U BOX DOMAIN-CONTAINING"/>
    <property type="match status" value="1"/>
</dbReference>
<dbReference type="InterPro" id="IPR011989">
    <property type="entry name" value="ARM-like"/>
</dbReference>
<comment type="caution">
    <text evidence="1">The sequence shown here is derived from an EMBL/GenBank/DDBJ whole genome shotgun (WGS) entry which is preliminary data.</text>
</comment>
<dbReference type="SUPFAM" id="SSF48371">
    <property type="entry name" value="ARM repeat"/>
    <property type="match status" value="2"/>
</dbReference>
<organism evidence="1 2">
    <name type="scientific">Phytophthora fragariaefolia</name>
    <dbReference type="NCBI Taxonomy" id="1490495"/>
    <lineage>
        <taxon>Eukaryota</taxon>
        <taxon>Sar</taxon>
        <taxon>Stramenopiles</taxon>
        <taxon>Oomycota</taxon>
        <taxon>Peronosporomycetes</taxon>
        <taxon>Peronosporales</taxon>
        <taxon>Peronosporaceae</taxon>
        <taxon>Phytophthora</taxon>
    </lineage>
</organism>
<dbReference type="Proteomes" id="UP001165121">
    <property type="component" value="Unassembled WGS sequence"/>
</dbReference>
<dbReference type="AlphaFoldDB" id="A0A9W6Y522"/>
<keyword evidence="2" id="KW-1185">Reference proteome</keyword>